<accession>A0A1V9G3N8</accession>
<evidence type="ECO:0000256" key="5">
    <source>
        <dbReference type="SAM" id="SignalP"/>
    </source>
</evidence>
<organism evidence="7 8">
    <name type="scientific">Niastella vici</name>
    <dbReference type="NCBI Taxonomy" id="1703345"/>
    <lineage>
        <taxon>Bacteria</taxon>
        <taxon>Pseudomonadati</taxon>
        <taxon>Bacteroidota</taxon>
        <taxon>Chitinophagia</taxon>
        <taxon>Chitinophagales</taxon>
        <taxon>Chitinophagaceae</taxon>
        <taxon>Niastella</taxon>
    </lineage>
</organism>
<name>A0A1V9G3N8_9BACT</name>
<evidence type="ECO:0000259" key="6">
    <source>
        <dbReference type="PROSITE" id="PS51352"/>
    </source>
</evidence>
<gene>
    <name evidence="7" type="ORF">A3860_16395</name>
</gene>
<proteinExistence type="predicted"/>
<evidence type="ECO:0000313" key="8">
    <source>
        <dbReference type="Proteomes" id="UP000192796"/>
    </source>
</evidence>
<evidence type="ECO:0000256" key="2">
    <source>
        <dbReference type="ARBA" id="ARBA00022748"/>
    </source>
</evidence>
<feature type="signal peptide" evidence="5">
    <location>
        <begin position="1"/>
        <end position="23"/>
    </location>
</feature>
<keyword evidence="8" id="KW-1185">Reference proteome</keyword>
<dbReference type="InterPro" id="IPR013740">
    <property type="entry name" value="Redoxin"/>
</dbReference>
<dbReference type="SUPFAM" id="SSF52833">
    <property type="entry name" value="Thioredoxin-like"/>
    <property type="match status" value="1"/>
</dbReference>
<keyword evidence="5" id="KW-0732">Signal</keyword>
<dbReference type="PANTHER" id="PTHR42852">
    <property type="entry name" value="THIOL:DISULFIDE INTERCHANGE PROTEIN DSBE"/>
    <property type="match status" value="1"/>
</dbReference>
<dbReference type="STRING" id="1703345.A3860_16395"/>
<dbReference type="GO" id="GO:0030313">
    <property type="term" value="C:cell envelope"/>
    <property type="evidence" value="ECO:0007669"/>
    <property type="project" value="UniProtKB-SubCell"/>
</dbReference>
<feature type="domain" description="Thioredoxin" evidence="6">
    <location>
        <begin position="272"/>
        <end position="417"/>
    </location>
</feature>
<dbReference type="PANTHER" id="PTHR42852:SF6">
    <property type="entry name" value="THIOL:DISULFIDE INTERCHANGE PROTEIN DSBE"/>
    <property type="match status" value="1"/>
</dbReference>
<evidence type="ECO:0000256" key="4">
    <source>
        <dbReference type="ARBA" id="ARBA00023284"/>
    </source>
</evidence>
<sequence>MMNYMNKLIGVLICIGFSITGWAQTDTTDRPLMHEIVAAKFFLAPVEKKIAFTETWLKQFPDTARSGKLAEAYDMLRSEIALTYFKANDKAAGLNWLQQLRTAEGKVGAGIKIGSYLLSQDEKAYAGVVESKLRPMVDSVSNAFKKDSTGKDTYNTLMPVYVKCLQVLGKNDRIVYYLQPLYKANGQQFPSDVTTRIMTKPEDYKLTDNLAYTYGMALAATGQSKEAVAVLARMYLTGEETSEKVLADIKDASSKIPGGEAYFNHLTDSVHSYYKAKLTAFAAVKNVDLNALKGRYVLLDFWGSWCRPCRASHPHLKELYAKYKDKGFEIVGIASEHAKTKEDCIAAWKNAIAQDGITWLQVLNNENAVKFDAVKEYSVTAFPTKILLDKDGNIIGRFVGNGNSGEAFYARLAQLLDN</sequence>
<evidence type="ECO:0000256" key="1">
    <source>
        <dbReference type="ARBA" id="ARBA00004196"/>
    </source>
</evidence>
<dbReference type="Gene3D" id="3.40.30.10">
    <property type="entry name" value="Glutaredoxin"/>
    <property type="match status" value="1"/>
</dbReference>
<evidence type="ECO:0000313" key="7">
    <source>
        <dbReference type="EMBL" id="OQP65249.1"/>
    </source>
</evidence>
<protein>
    <recommendedName>
        <fullName evidence="6">Thioredoxin domain-containing protein</fullName>
    </recommendedName>
</protein>
<keyword evidence="4" id="KW-0676">Redox-active center</keyword>
<dbReference type="Proteomes" id="UP000192796">
    <property type="component" value="Unassembled WGS sequence"/>
</dbReference>
<dbReference type="Pfam" id="PF08534">
    <property type="entry name" value="Redoxin"/>
    <property type="match status" value="1"/>
</dbReference>
<dbReference type="AlphaFoldDB" id="A0A1V9G3N8"/>
<comment type="subcellular location">
    <subcellularLocation>
        <location evidence="1">Cell envelope</location>
    </subcellularLocation>
</comment>
<dbReference type="InterPro" id="IPR050553">
    <property type="entry name" value="Thioredoxin_ResA/DsbE_sf"/>
</dbReference>
<dbReference type="InterPro" id="IPR036249">
    <property type="entry name" value="Thioredoxin-like_sf"/>
</dbReference>
<evidence type="ECO:0000256" key="3">
    <source>
        <dbReference type="ARBA" id="ARBA00023157"/>
    </source>
</evidence>
<keyword evidence="2" id="KW-0201">Cytochrome c-type biogenesis</keyword>
<reference evidence="7 8" key="1">
    <citation type="submission" date="2016-03" db="EMBL/GenBank/DDBJ databases">
        <title>Niastella vici sp. nov., isolated from farmland soil.</title>
        <authorList>
            <person name="Chen L."/>
            <person name="Wang D."/>
            <person name="Yang S."/>
            <person name="Wang G."/>
        </authorList>
    </citation>
    <scope>NUCLEOTIDE SEQUENCE [LARGE SCALE GENOMIC DNA]</scope>
    <source>
        <strain evidence="7 8">DJ57</strain>
    </source>
</reference>
<feature type="chain" id="PRO_5012573960" description="Thioredoxin domain-containing protein" evidence="5">
    <location>
        <begin position="24"/>
        <end position="418"/>
    </location>
</feature>
<dbReference type="PROSITE" id="PS51352">
    <property type="entry name" value="THIOREDOXIN_2"/>
    <property type="match status" value="1"/>
</dbReference>
<dbReference type="CDD" id="cd02966">
    <property type="entry name" value="TlpA_like_family"/>
    <property type="match status" value="1"/>
</dbReference>
<keyword evidence="3" id="KW-1015">Disulfide bond</keyword>
<dbReference type="GO" id="GO:0017004">
    <property type="term" value="P:cytochrome complex assembly"/>
    <property type="evidence" value="ECO:0007669"/>
    <property type="project" value="UniProtKB-KW"/>
</dbReference>
<dbReference type="EMBL" id="LVYD01000024">
    <property type="protein sequence ID" value="OQP65249.1"/>
    <property type="molecule type" value="Genomic_DNA"/>
</dbReference>
<comment type="caution">
    <text evidence="7">The sequence shown here is derived from an EMBL/GenBank/DDBJ whole genome shotgun (WGS) entry which is preliminary data.</text>
</comment>
<dbReference type="InterPro" id="IPR013766">
    <property type="entry name" value="Thioredoxin_domain"/>
</dbReference>